<dbReference type="Pfam" id="PF08610">
    <property type="entry name" value="Pex16"/>
    <property type="match status" value="1"/>
</dbReference>
<dbReference type="PANTHER" id="PTHR13299:SF0">
    <property type="entry name" value="PEROXISOMAL MEMBRANE PROTEIN PEX16"/>
    <property type="match status" value="1"/>
</dbReference>
<dbReference type="EMBL" id="ASGP02000002">
    <property type="protein sequence ID" value="KAH9522966.1"/>
    <property type="molecule type" value="Genomic_DNA"/>
</dbReference>
<keyword evidence="3" id="KW-0576">Peroxisome</keyword>
<evidence type="ECO:0000313" key="4">
    <source>
        <dbReference type="EMBL" id="KAH9522966.1"/>
    </source>
</evidence>
<dbReference type="Proteomes" id="UP000790347">
    <property type="component" value="Unassembled WGS sequence"/>
</dbReference>
<reference evidence="4" key="2">
    <citation type="journal article" date="2022" name="Res Sq">
        <title>Comparative Genomics Reveals Insights into the Divergent Evolution of Astigmatic Mites and Household Pest Adaptations.</title>
        <authorList>
            <person name="Xiong Q."/>
            <person name="Wan A.T.-Y."/>
            <person name="Liu X.-Y."/>
            <person name="Fung C.S.-H."/>
            <person name="Xiao X."/>
            <person name="Malainual N."/>
            <person name="Hou J."/>
            <person name="Wang L."/>
            <person name="Wang M."/>
            <person name="Yang K."/>
            <person name="Cui Y."/>
            <person name="Leung E."/>
            <person name="Nong W."/>
            <person name="Shin S.-K."/>
            <person name="Au S."/>
            <person name="Jeong K.Y."/>
            <person name="Chew F.T."/>
            <person name="Hui J."/>
            <person name="Leung T.F."/>
            <person name="Tungtrongchitr A."/>
            <person name="Zhong N."/>
            <person name="Liu Z."/>
            <person name="Tsui S."/>
        </authorList>
    </citation>
    <scope>NUCLEOTIDE SEQUENCE</scope>
    <source>
        <strain evidence="4">Derf</strain>
        <tissue evidence="4">Whole organism</tissue>
    </source>
</reference>
<comment type="similarity">
    <text evidence="1 3">Belongs to the peroxin-16 family.</text>
</comment>
<organism evidence="4 5">
    <name type="scientific">Dermatophagoides farinae</name>
    <name type="common">American house dust mite</name>
    <dbReference type="NCBI Taxonomy" id="6954"/>
    <lineage>
        <taxon>Eukaryota</taxon>
        <taxon>Metazoa</taxon>
        <taxon>Ecdysozoa</taxon>
        <taxon>Arthropoda</taxon>
        <taxon>Chelicerata</taxon>
        <taxon>Arachnida</taxon>
        <taxon>Acari</taxon>
        <taxon>Acariformes</taxon>
        <taxon>Sarcoptiformes</taxon>
        <taxon>Astigmata</taxon>
        <taxon>Psoroptidia</taxon>
        <taxon>Analgoidea</taxon>
        <taxon>Pyroglyphidae</taxon>
        <taxon>Dermatophagoidinae</taxon>
        <taxon>Dermatophagoides</taxon>
    </lineage>
</organism>
<evidence type="ECO:0000256" key="3">
    <source>
        <dbReference type="RuleBase" id="RU365003"/>
    </source>
</evidence>
<evidence type="ECO:0000256" key="2">
    <source>
        <dbReference type="ARBA" id="ARBA00018577"/>
    </source>
</evidence>
<evidence type="ECO:0000256" key="1">
    <source>
        <dbReference type="ARBA" id="ARBA00009505"/>
    </source>
</evidence>
<protein>
    <recommendedName>
        <fullName evidence="2 3">Peroxisomal membrane protein PEX16</fullName>
    </recommendedName>
</protein>
<reference evidence="4" key="1">
    <citation type="submission" date="2013-05" db="EMBL/GenBank/DDBJ databases">
        <authorList>
            <person name="Yim A.K.Y."/>
            <person name="Chan T.F."/>
            <person name="Ji K.M."/>
            <person name="Liu X.Y."/>
            <person name="Zhou J.W."/>
            <person name="Li R.Q."/>
            <person name="Yang K.Y."/>
            <person name="Li J."/>
            <person name="Li M."/>
            <person name="Law P.T.W."/>
            <person name="Wu Y.L."/>
            <person name="Cai Z.L."/>
            <person name="Qin H."/>
            <person name="Bao Y."/>
            <person name="Leung R.K.K."/>
            <person name="Ng P.K.S."/>
            <person name="Zou J."/>
            <person name="Zhong X.J."/>
            <person name="Ran P.X."/>
            <person name="Zhong N.S."/>
            <person name="Liu Z.G."/>
            <person name="Tsui S.K.W."/>
        </authorList>
    </citation>
    <scope>NUCLEOTIDE SEQUENCE</scope>
    <source>
        <strain evidence="4">Derf</strain>
        <tissue evidence="4">Whole organism</tissue>
    </source>
</reference>
<accession>A0A922I907</accession>
<gene>
    <name evidence="4" type="primary">PEX16</name>
    <name evidence="4" type="ORF">DERF_006520</name>
</gene>
<dbReference type="InterPro" id="IPR013919">
    <property type="entry name" value="Pex16"/>
</dbReference>
<dbReference type="GO" id="GO:0007031">
    <property type="term" value="P:peroxisome organization"/>
    <property type="evidence" value="ECO:0007669"/>
    <property type="project" value="UniProtKB-KW"/>
</dbReference>
<evidence type="ECO:0000313" key="5">
    <source>
        <dbReference type="Proteomes" id="UP000790347"/>
    </source>
</evidence>
<comment type="subcellular location">
    <subcellularLocation>
        <location evidence="3">Peroxisome membrane</location>
    </subcellularLocation>
</comment>
<keyword evidence="5" id="KW-1185">Reference proteome</keyword>
<comment type="caution">
    <text evidence="4">The sequence shown here is derived from an EMBL/GenBank/DDBJ whole genome shotgun (WGS) entry which is preliminary data.</text>
</comment>
<keyword evidence="3" id="KW-0962">Peroxisome biogenesis</keyword>
<sequence>MGNTQSLPDDGPLKMSAEVVDKYLRPTTEYSLKILRTYFERYRLFVKHNPLLVSEIESALYWISYLLATTKFHNSRIISELLSSCSSLLTLFDDSLLRRSYGLATTNANTSVHTFHMVLQFIEYIQVFVELTAVQLYGRYGKWLVISIIEIIKASIRLLLLFYYQQGLTHHQYLMPLNRLHEFEQYQMKQKFNQQQRQSQSAVDASSRSSVDEAIVMQDDEEEEVVVPDDGGNSHNHSFIEPNETQLFRLKSSGRLIRNIGQAPAKEKRTWLTPQQQQRLQRLLQKNHRSSPTVTQLNQRRLIGELLHVLRPVIHLTTGAIVGGVQDHWTPYLVSLGLDVISLRLLRSSSSSNDNNLFGLIMKFNNGSSNDVDEMWNWSERLEIQRRHLLLLMYLLRGPFYDQYTKQRLLRLISLFANYIPLFGRLCRPLIRALPEWQQVYFYYSNPSWLIICNEPMVDAPTVADGKLLHDPMAPKDGRTAVQPDDKVRDVVAQLELVLLDRDAKLVPLDRDAKLVEHEPPI</sequence>
<proteinExistence type="inferred from homology"/>
<dbReference type="AlphaFoldDB" id="A0A922I907"/>
<name>A0A922I907_DERFA</name>
<dbReference type="GO" id="GO:0005778">
    <property type="term" value="C:peroxisomal membrane"/>
    <property type="evidence" value="ECO:0007669"/>
    <property type="project" value="UniProtKB-SubCell"/>
</dbReference>
<dbReference type="PANTHER" id="PTHR13299">
    <property type="entry name" value="PEROXISOMAL MEMBRANE PROTEIN PEX16"/>
    <property type="match status" value="1"/>
</dbReference>